<dbReference type="Pfam" id="PF02995">
    <property type="entry name" value="DUF229"/>
    <property type="match status" value="1"/>
</dbReference>
<evidence type="ECO:0000313" key="3">
    <source>
        <dbReference type="WBParaSite" id="MBELARI_LOCUS6337"/>
    </source>
</evidence>
<dbReference type="PANTHER" id="PTHR10974:SF1">
    <property type="entry name" value="FI08016P-RELATED"/>
    <property type="match status" value="1"/>
</dbReference>
<evidence type="ECO:0000256" key="1">
    <source>
        <dbReference type="SAM" id="MobiDB-lite"/>
    </source>
</evidence>
<protein>
    <submittedName>
        <fullName evidence="3">Uncharacterized protein</fullName>
    </submittedName>
</protein>
<reference evidence="3" key="1">
    <citation type="submission" date="2024-02" db="UniProtKB">
        <authorList>
            <consortium name="WormBaseParasite"/>
        </authorList>
    </citation>
    <scope>IDENTIFICATION</scope>
</reference>
<dbReference type="WBParaSite" id="MBELARI_LOCUS6337">
    <property type="protein sequence ID" value="MBELARI_LOCUS6337"/>
    <property type="gene ID" value="MBELARI_LOCUS6337"/>
</dbReference>
<organism evidence="2 3">
    <name type="scientific">Mesorhabditis belari</name>
    <dbReference type="NCBI Taxonomy" id="2138241"/>
    <lineage>
        <taxon>Eukaryota</taxon>
        <taxon>Metazoa</taxon>
        <taxon>Ecdysozoa</taxon>
        <taxon>Nematoda</taxon>
        <taxon>Chromadorea</taxon>
        <taxon>Rhabditida</taxon>
        <taxon>Rhabditina</taxon>
        <taxon>Rhabditomorpha</taxon>
        <taxon>Rhabditoidea</taxon>
        <taxon>Rhabditidae</taxon>
        <taxon>Mesorhabditinae</taxon>
        <taxon>Mesorhabditis</taxon>
    </lineage>
</organism>
<dbReference type="InterPro" id="IPR004245">
    <property type="entry name" value="DUF229"/>
</dbReference>
<dbReference type="Proteomes" id="UP000887575">
    <property type="component" value="Unassembled WGS sequence"/>
</dbReference>
<feature type="region of interest" description="Disordered" evidence="1">
    <location>
        <begin position="1"/>
        <end position="20"/>
    </location>
</feature>
<dbReference type="AlphaFoldDB" id="A0AAF3FHP0"/>
<evidence type="ECO:0000313" key="2">
    <source>
        <dbReference type="Proteomes" id="UP000887575"/>
    </source>
</evidence>
<accession>A0AAF3FHP0</accession>
<sequence length="244" mass="28501">MGDHGNRIHQIQRTTTGRVEERSPLFSIRLPDEWKRKNAKAHKNLRTNANRLVTNFDLHKTLRHLALSGREDLEPPKYGVNLFSQMLNSTRGCEEAEIPENFCLCMEQQENKSLRLTNETDVYKKLFASLSERILSLPCVKSIRPHFRYPTLEVFSLNQMVLHGLRHENQWDSVKNYTSASDFEWIELGMIADMHKRYDGFELSFGLIARYRHRLSTDLYELSESPRVHERTAICNAPTVDEVI</sequence>
<name>A0AAF3FHP0_9BILA</name>
<dbReference type="GO" id="GO:0005615">
    <property type="term" value="C:extracellular space"/>
    <property type="evidence" value="ECO:0007669"/>
    <property type="project" value="TreeGrafter"/>
</dbReference>
<dbReference type="PANTHER" id="PTHR10974">
    <property type="entry name" value="FI08016P-RELATED"/>
    <property type="match status" value="1"/>
</dbReference>
<keyword evidence="2" id="KW-1185">Reference proteome</keyword>
<proteinExistence type="predicted"/>